<reference evidence="2" key="2">
    <citation type="journal article" date="2022" name="Microb. Genom.">
        <title>A chromosome-scale genome assembly of the tomato pathogen Cladosporium fulvum reveals a compartmentalized genome architecture and the presence of a dispensable chromosome.</title>
        <authorList>
            <person name="Zaccaron A.Z."/>
            <person name="Chen L.H."/>
            <person name="Samaras A."/>
            <person name="Stergiopoulos I."/>
        </authorList>
    </citation>
    <scope>NUCLEOTIDE SEQUENCE</scope>
    <source>
        <strain evidence="2">Race5_Kim</strain>
    </source>
</reference>
<reference evidence="2" key="1">
    <citation type="submission" date="2021-12" db="EMBL/GenBank/DDBJ databases">
        <authorList>
            <person name="Zaccaron A."/>
            <person name="Stergiopoulos I."/>
        </authorList>
    </citation>
    <scope>NUCLEOTIDE SEQUENCE</scope>
    <source>
        <strain evidence="2">Race5_Kim</strain>
    </source>
</reference>
<dbReference type="Proteomes" id="UP000756132">
    <property type="component" value="Chromosome 1"/>
</dbReference>
<dbReference type="Pfam" id="PF06985">
    <property type="entry name" value="HET"/>
    <property type="match status" value="1"/>
</dbReference>
<feature type="domain" description="Heterokaryon incompatibility" evidence="1">
    <location>
        <begin position="45"/>
        <end position="179"/>
    </location>
</feature>
<dbReference type="AlphaFoldDB" id="A0A9Q8L519"/>
<gene>
    <name evidence="2" type="ORF">CLAFUR5_02255</name>
</gene>
<proteinExistence type="predicted"/>
<protein>
    <submittedName>
        <fullName evidence="2">Heterokaryon incompatibility protein 6, OR allele</fullName>
    </submittedName>
</protein>
<evidence type="ECO:0000259" key="1">
    <source>
        <dbReference type="Pfam" id="PF06985"/>
    </source>
</evidence>
<dbReference type="EMBL" id="CP090163">
    <property type="protein sequence ID" value="UJO10924.1"/>
    <property type="molecule type" value="Genomic_DNA"/>
</dbReference>
<dbReference type="InterPro" id="IPR010730">
    <property type="entry name" value="HET"/>
</dbReference>
<dbReference type="GeneID" id="71982133"/>
<dbReference type="PANTHER" id="PTHR24148">
    <property type="entry name" value="ANKYRIN REPEAT DOMAIN-CONTAINING PROTEIN 39 HOMOLOG-RELATED"/>
    <property type="match status" value="1"/>
</dbReference>
<organism evidence="2 3">
    <name type="scientific">Passalora fulva</name>
    <name type="common">Tomato leaf mold</name>
    <name type="synonym">Cladosporium fulvum</name>
    <dbReference type="NCBI Taxonomy" id="5499"/>
    <lineage>
        <taxon>Eukaryota</taxon>
        <taxon>Fungi</taxon>
        <taxon>Dikarya</taxon>
        <taxon>Ascomycota</taxon>
        <taxon>Pezizomycotina</taxon>
        <taxon>Dothideomycetes</taxon>
        <taxon>Dothideomycetidae</taxon>
        <taxon>Mycosphaerellales</taxon>
        <taxon>Mycosphaerellaceae</taxon>
        <taxon>Fulvia</taxon>
    </lineage>
</organism>
<evidence type="ECO:0000313" key="2">
    <source>
        <dbReference type="EMBL" id="UJO10924.1"/>
    </source>
</evidence>
<keyword evidence="3" id="KW-1185">Reference proteome</keyword>
<dbReference type="PANTHER" id="PTHR24148:SF64">
    <property type="entry name" value="HETEROKARYON INCOMPATIBILITY DOMAIN-CONTAINING PROTEIN"/>
    <property type="match status" value="1"/>
</dbReference>
<dbReference type="OrthoDB" id="3921930at2759"/>
<name>A0A9Q8L519_PASFU</name>
<evidence type="ECO:0000313" key="3">
    <source>
        <dbReference type="Proteomes" id="UP000756132"/>
    </source>
</evidence>
<dbReference type="InterPro" id="IPR052895">
    <property type="entry name" value="HetReg/Transcr_Mod"/>
</dbReference>
<dbReference type="KEGG" id="ffu:CLAFUR5_02255"/>
<sequence>MPELFRYDQPQEEATMRLLHIYPGQQNDDLEGDLMHLPLHATGSFEALSYTWGTRSIEQSIYVAGKRISITPNCAGAIRSLRHRNRVRVLWIDAICINQNDSHERAEQVGMMVEIYARAERTVVYLGAGDNTVHVLRNKAQINPGSGIGSQLGQHDQIEDAKARLLARDWFHRRWIIQEVLLSRDIIVQVGSHEFTWAELEILDTGKEIEVTQLAKKYLHPCSLSTTQAPNGQDWDPKAKAAWEEMFEQGEVVSMAKQRESTANLQRANKYRSPHTGFLMPPQLFDVLCNTSDFGCKEHRDRVFSIMSLFATKSDILLDHTCNEQDIYDSLTRELIALGDTRFLWLEDRTTWRPRWQTALSTLSTFVREKGRAAAQNSSATDIGRLQKELQLERRIGIHSCPSKIIWTAQGIRLGRISNISTQPFEHRHIIPGDLSTGDPHHQCWTSILKSLALKPFPH</sequence>
<dbReference type="RefSeq" id="XP_047755290.1">
    <property type="nucleotide sequence ID" value="XM_047901403.1"/>
</dbReference>
<accession>A0A9Q8L519</accession>